<dbReference type="Proteomes" id="UP000814033">
    <property type="component" value="Unassembled WGS sequence"/>
</dbReference>
<comment type="caution">
    <text evidence="1">The sequence shown here is derived from an EMBL/GenBank/DDBJ whole genome shotgun (WGS) entry which is preliminary data.</text>
</comment>
<evidence type="ECO:0000313" key="2">
    <source>
        <dbReference type="Proteomes" id="UP000814033"/>
    </source>
</evidence>
<organism evidence="1 2">
    <name type="scientific">Auriscalpium vulgare</name>
    <dbReference type="NCBI Taxonomy" id="40419"/>
    <lineage>
        <taxon>Eukaryota</taxon>
        <taxon>Fungi</taxon>
        <taxon>Dikarya</taxon>
        <taxon>Basidiomycota</taxon>
        <taxon>Agaricomycotina</taxon>
        <taxon>Agaricomycetes</taxon>
        <taxon>Russulales</taxon>
        <taxon>Auriscalpiaceae</taxon>
        <taxon>Auriscalpium</taxon>
    </lineage>
</organism>
<keyword evidence="2" id="KW-1185">Reference proteome</keyword>
<reference evidence="1" key="2">
    <citation type="journal article" date="2022" name="New Phytol.">
        <title>Evolutionary transition to the ectomycorrhizal habit in the genomes of a hyperdiverse lineage of mushroom-forming fungi.</title>
        <authorList>
            <person name="Looney B."/>
            <person name="Miyauchi S."/>
            <person name="Morin E."/>
            <person name="Drula E."/>
            <person name="Courty P.E."/>
            <person name="Kohler A."/>
            <person name="Kuo A."/>
            <person name="LaButti K."/>
            <person name="Pangilinan J."/>
            <person name="Lipzen A."/>
            <person name="Riley R."/>
            <person name="Andreopoulos W."/>
            <person name="He G."/>
            <person name="Johnson J."/>
            <person name="Nolan M."/>
            <person name="Tritt A."/>
            <person name="Barry K.W."/>
            <person name="Grigoriev I.V."/>
            <person name="Nagy L.G."/>
            <person name="Hibbett D."/>
            <person name="Henrissat B."/>
            <person name="Matheny P.B."/>
            <person name="Labbe J."/>
            <person name="Martin F.M."/>
        </authorList>
    </citation>
    <scope>NUCLEOTIDE SEQUENCE</scope>
    <source>
        <strain evidence="1">FP105234-sp</strain>
    </source>
</reference>
<accession>A0ACB8S0J8</accession>
<reference evidence="1" key="1">
    <citation type="submission" date="2021-02" db="EMBL/GenBank/DDBJ databases">
        <authorList>
            <consortium name="DOE Joint Genome Institute"/>
            <person name="Ahrendt S."/>
            <person name="Looney B.P."/>
            <person name="Miyauchi S."/>
            <person name="Morin E."/>
            <person name="Drula E."/>
            <person name="Courty P.E."/>
            <person name="Chicoki N."/>
            <person name="Fauchery L."/>
            <person name="Kohler A."/>
            <person name="Kuo A."/>
            <person name="Labutti K."/>
            <person name="Pangilinan J."/>
            <person name="Lipzen A."/>
            <person name="Riley R."/>
            <person name="Andreopoulos W."/>
            <person name="He G."/>
            <person name="Johnson J."/>
            <person name="Barry K.W."/>
            <person name="Grigoriev I.V."/>
            <person name="Nagy L."/>
            <person name="Hibbett D."/>
            <person name="Henrissat B."/>
            <person name="Matheny P.B."/>
            <person name="Labbe J."/>
            <person name="Martin F."/>
        </authorList>
    </citation>
    <scope>NUCLEOTIDE SEQUENCE</scope>
    <source>
        <strain evidence="1">FP105234-sp</strain>
    </source>
</reference>
<evidence type="ECO:0000313" key="1">
    <source>
        <dbReference type="EMBL" id="KAI0050079.1"/>
    </source>
</evidence>
<sequence>MASFIVLLSFTVFPVLTIASPNPLPLPALLSPLSARSLEGRQFDPSTAGTPAQCQSVCLPAFNAIDACDGTVACVCSASTVAGMKSCYGCVYGSDSAGENAALDGACTGPLLSATSAHYQSSAAYTQDICAQAEPPVSGPTVRHIPRSPPPRRLLIVTLLVHRPF</sequence>
<protein>
    <submittedName>
        <fullName evidence="1">Uncharacterized protein</fullName>
    </submittedName>
</protein>
<dbReference type="EMBL" id="MU275865">
    <property type="protein sequence ID" value="KAI0050079.1"/>
    <property type="molecule type" value="Genomic_DNA"/>
</dbReference>
<proteinExistence type="predicted"/>
<name>A0ACB8S0J8_9AGAM</name>
<gene>
    <name evidence="1" type="ORF">FA95DRAFT_682704</name>
</gene>